<dbReference type="SUPFAM" id="SSF49452">
    <property type="entry name" value="Starch-binding domain-like"/>
    <property type="match status" value="1"/>
</dbReference>
<evidence type="ECO:0000259" key="1">
    <source>
        <dbReference type="Pfam" id="PF08308"/>
    </source>
</evidence>
<dbReference type="Proteomes" id="UP000177117">
    <property type="component" value="Unassembled WGS sequence"/>
</dbReference>
<name>A0A1F8EHX6_9BACT</name>
<dbReference type="EMBL" id="MGJD01000021">
    <property type="protein sequence ID" value="OGN00457.1"/>
    <property type="molecule type" value="Genomic_DNA"/>
</dbReference>
<comment type="caution">
    <text evidence="2">The sequence shown here is derived from an EMBL/GenBank/DDBJ whole genome shotgun (WGS) entry which is preliminary data.</text>
</comment>
<feature type="domain" description="PEGA" evidence="1">
    <location>
        <begin position="52"/>
        <end position="113"/>
    </location>
</feature>
<evidence type="ECO:0000313" key="3">
    <source>
        <dbReference type="Proteomes" id="UP000177117"/>
    </source>
</evidence>
<evidence type="ECO:0000313" key="2">
    <source>
        <dbReference type="EMBL" id="OGN00457.1"/>
    </source>
</evidence>
<dbReference type="GO" id="GO:0030246">
    <property type="term" value="F:carbohydrate binding"/>
    <property type="evidence" value="ECO:0007669"/>
    <property type="project" value="InterPro"/>
</dbReference>
<accession>A0A1F8EHX6</accession>
<dbReference type="AlphaFoldDB" id="A0A1F8EHX6"/>
<organism evidence="2 3">
    <name type="scientific">Candidatus Yanofskybacteria bacterium RIFCSPHIGHO2_01_FULL_41_53</name>
    <dbReference type="NCBI Taxonomy" id="1802663"/>
    <lineage>
        <taxon>Bacteria</taxon>
        <taxon>Candidatus Yanofskyibacteriota</taxon>
    </lineage>
</organism>
<dbReference type="SUPFAM" id="SSF82171">
    <property type="entry name" value="DPP6 N-terminal domain-like"/>
    <property type="match status" value="1"/>
</dbReference>
<gene>
    <name evidence="2" type="ORF">A2650_03675</name>
</gene>
<sequence>MSKGSKRWLFYSAVAVFLLLSYIVILYAQGYKYDFSEGKFFRTGAISLKVNTGAKIFLDDELQGDTSFFNSSYSIDGLLPGTYKLNVQKDGYASWQKTATVEEGFVVDFSNTLLLSEEGEDEQKLFDEVDALFKELEPVPTLKPTSAPKPKISPSPTPEIKDPYILDVKNKKLLRSIEQRLEEIADNVTGFRLSKNNNKLAWWTNNELWVMWLNDQNYQPFYKKGDKELITRFSMQIQNGAWFRGEDHLVLELERFDSKNRPYSIYQVVEIDKRGGVNIVEL</sequence>
<dbReference type="InterPro" id="IPR013229">
    <property type="entry name" value="PEGA"/>
</dbReference>
<dbReference type="InterPro" id="IPR013784">
    <property type="entry name" value="Carb-bd-like_fold"/>
</dbReference>
<reference evidence="2 3" key="1">
    <citation type="journal article" date="2016" name="Nat. Commun.">
        <title>Thousands of microbial genomes shed light on interconnected biogeochemical processes in an aquifer system.</title>
        <authorList>
            <person name="Anantharaman K."/>
            <person name="Brown C.T."/>
            <person name="Hug L.A."/>
            <person name="Sharon I."/>
            <person name="Castelle C.J."/>
            <person name="Probst A.J."/>
            <person name="Thomas B.C."/>
            <person name="Singh A."/>
            <person name="Wilkins M.J."/>
            <person name="Karaoz U."/>
            <person name="Brodie E.L."/>
            <person name="Williams K.H."/>
            <person name="Hubbard S.S."/>
            <person name="Banfield J.F."/>
        </authorList>
    </citation>
    <scope>NUCLEOTIDE SEQUENCE [LARGE SCALE GENOMIC DNA]</scope>
</reference>
<dbReference type="Gene3D" id="2.60.40.1120">
    <property type="entry name" value="Carboxypeptidase-like, regulatory domain"/>
    <property type="match status" value="1"/>
</dbReference>
<dbReference type="Pfam" id="PF08308">
    <property type="entry name" value="PEGA"/>
    <property type="match status" value="1"/>
</dbReference>
<proteinExistence type="predicted"/>
<protein>
    <recommendedName>
        <fullName evidence="1">PEGA domain-containing protein</fullName>
    </recommendedName>
</protein>